<evidence type="ECO:0000256" key="2">
    <source>
        <dbReference type="SAM" id="SignalP"/>
    </source>
</evidence>
<feature type="chain" id="PRO_5039623554" evidence="2">
    <location>
        <begin position="20"/>
        <end position="138"/>
    </location>
</feature>
<sequence>MKKFLCLLCLLTFTLPVFSSENSETVKYVNQSESFSGFSKKLPTDGTYKLLEKPTKVTKEETEHDDFLDEFDDDGFRKEKPVSTEKKVIKTMKDNKGKQPIQRAADNDVRPMTYDNFPKSMDEVNSQMLMPMGIPGMF</sequence>
<gene>
    <name evidence="3" type="ORF">IAC76_08580</name>
</gene>
<accession>A0A9D9DQF6</accession>
<feature type="signal peptide" evidence="2">
    <location>
        <begin position="1"/>
        <end position="19"/>
    </location>
</feature>
<dbReference type="Proteomes" id="UP000823632">
    <property type="component" value="Unassembled WGS sequence"/>
</dbReference>
<reference evidence="3" key="1">
    <citation type="submission" date="2020-10" db="EMBL/GenBank/DDBJ databases">
        <authorList>
            <person name="Gilroy R."/>
        </authorList>
    </citation>
    <scope>NUCLEOTIDE SEQUENCE</scope>
    <source>
        <strain evidence="3">10192</strain>
    </source>
</reference>
<evidence type="ECO:0000256" key="1">
    <source>
        <dbReference type="SAM" id="MobiDB-lite"/>
    </source>
</evidence>
<evidence type="ECO:0000313" key="4">
    <source>
        <dbReference type="Proteomes" id="UP000823632"/>
    </source>
</evidence>
<reference evidence="3" key="2">
    <citation type="journal article" date="2021" name="PeerJ">
        <title>Extensive microbial diversity within the chicken gut microbiome revealed by metagenomics and culture.</title>
        <authorList>
            <person name="Gilroy R."/>
            <person name="Ravi A."/>
            <person name="Getino M."/>
            <person name="Pursley I."/>
            <person name="Horton D.L."/>
            <person name="Alikhan N.F."/>
            <person name="Baker D."/>
            <person name="Gharbi K."/>
            <person name="Hall N."/>
            <person name="Watson M."/>
            <person name="Adriaenssens E.M."/>
            <person name="Foster-Nyarko E."/>
            <person name="Jarju S."/>
            <person name="Secka A."/>
            <person name="Antonio M."/>
            <person name="Oren A."/>
            <person name="Chaudhuri R.R."/>
            <person name="La Ragione R."/>
            <person name="Hildebrand F."/>
            <person name="Pallen M.J."/>
        </authorList>
    </citation>
    <scope>NUCLEOTIDE SEQUENCE</scope>
    <source>
        <strain evidence="3">10192</strain>
    </source>
</reference>
<name>A0A9D9DQF6_9BACT</name>
<protein>
    <submittedName>
        <fullName evidence="3">Uncharacterized protein</fullName>
    </submittedName>
</protein>
<evidence type="ECO:0000313" key="3">
    <source>
        <dbReference type="EMBL" id="MBO8431427.1"/>
    </source>
</evidence>
<organism evidence="3 4">
    <name type="scientific">Candidatus Scatousia excrementipullorum</name>
    <dbReference type="NCBI Taxonomy" id="2840936"/>
    <lineage>
        <taxon>Bacteria</taxon>
        <taxon>Candidatus Scatousia</taxon>
    </lineage>
</organism>
<keyword evidence="2" id="KW-0732">Signal</keyword>
<dbReference type="AlphaFoldDB" id="A0A9D9DQF6"/>
<comment type="caution">
    <text evidence="3">The sequence shown here is derived from an EMBL/GenBank/DDBJ whole genome shotgun (WGS) entry which is preliminary data.</text>
</comment>
<dbReference type="EMBL" id="JADIND010000194">
    <property type="protein sequence ID" value="MBO8431427.1"/>
    <property type="molecule type" value="Genomic_DNA"/>
</dbReference>
<proteinExistence type="predicted"/>
<feature type="region of interest" description="Disordered" evidence="1">
    <location>
        <begin position="92"/>
        <end position="112"/>
    </location>
</feature>